<evidence type="ECO:0000256" key="3">
    <source>
        <dbReference type="ARBA" id="ARBA00022833"/>
    </source>
</evidence>
<name>A0AAJ5UC25_9GAMM</name>
<organism evidence="5 6">
    <name type="scientific">Pantoea piersonii</name>
    <dbReference type="NCBI Taxonomy" id="2364647"/>
    <lineage>
        <taxon>Bacteria</taxon>
        <taxon>Pseudomonadati</taxon>
        <taxon>Pseudomonadota</taxon>
        <taxon>Gammaproteobacteria</taxon>
        <taxon>Enterobacterales</taxon>
        <taxon>Erwiniaceae</taxon>
        <taxon>Pantoea</taxon>
    </lineage>
</organism>
<dbReference type="PANTHER" id="PTHR43462">
    <property type="entry name" value="ALANYL-TRNA EDITING PROTEIN"/>
    <property type="match status" value="1"/>
</dbReference>
<dbReference type="RefSeq" id="WP_269950568.1">
    <property type="nucleotide sequence ID" value="NZ_CP104759.1"/>
</dbReference>
<dbReference type="EMBL" id="CP104759">
    <property type="protein sequence ID" value="WBG93172.1"/>
    <property type="molecule type" value="Genomic_DNA"/>
</dbReference>
<evidence type="ECO:0000259" key="4">
    <source>
        <dbReference type="Pfam" id="PF07973"/>
    </source>
</evidence>
<dbReference type="KEGG" id="kpie:N5580_19005"/>
<evidence type="ECO:0000313" key="5">
    <source>
        <dbReference type="EMBL" id="WBG93172.1"/>
    </source>
</evidence>
<dbReference type="GO" id="GO:0005524">
    <property type="term" value="F:ATP binding"/>
    <property type="evidence" value="ECO:0007669"/>
    <property type="project" value="InterPro"/>
</dbReference>
<dbReference type="InterPro" id="IPR009000">
    <property type="entry name" value="Transl_B-barrel_sf"/>
</dbReference>
<keyword evidence="2" id="KW-0479">Metal-binding</keyword>
<dbReference type="InterPro" id="IPR018163">
    <property type="entry name" value="Thr/Ala-tRNA-synth_IIc_edit"/>
</dbReference>
<keyword evidence="6" id="KW-1185">Reference proteome</keyword>
<protein>
    <submittedName>
        <fullName evidence="5">Alanyl-tRNA editing protein</fullName>
    </submittedName>
</protein>
<reference evidence="5 6" key="1">
    <citation type="journal article" date="2022" name="J Glob Antimicrob Resist">
        <title>First complete genome of a multidrug resistant strain of the novel human pathogen Kalamiella piersonii (GABEKP28) identified in human saliva.</title>
        <authorList>
            <person name="McDonagh F."/>
            <person name="Singh N.K."/>
            <person name="Venkateswaran K."/>
            <person name="Lonappan A.M."/>
            <person name="Hallahan B."/>
            <person name="Tuohy A."/>
            <person name="Burke L."/>
            <person name="Kovarova A."/>
            <person name="Miliotis G."/>
        </authorList>
    </citation>
    <scope>NUCLEOTIDE SEQUENCE [LARGE SCALE GENOMIC DNA]</scope>
    <source>
        <strain evidence="5 6">GABEKP28</strain>
    </source>
</reference>
<geneLocation type="plasmid" evidence="5 6">
    <name>pGABEKP28_1</name>
</geneLocation>
<dbReference type="PANTHER" id="PTHR43462:SF2">
    <property type="entry name" value="THREONYL AND ALANYL TRNA SYNTHETASE SECOND ADDITIONAL DOMAIN-CONTAINING PROTEIN"/>
    <property type="match status" value="1"/>
</dbReference>
<dbReference type="InterPro" id="IPR012947">
    <property type="entry name" value="tRNA_SAD"/>
</dbReference>
<comment type="cofactor">
    <cofactor evidence="1">
        <name>Zn(2+)</name>
        <dbReference type="ChEBI" id="CHEBI:29105"/>
    </cofactor>
</comment>
<evidence type="ECO:0000256" key="2">
    <source>
        <dbReference type="ARBA" id="ARBA00022723"/>
    </source>
</evidence>
<evidence type="ECO:0000256" key="1">
    <source>
        <dbReference type="ARBA" id="ARBA00001947"/>
    </source>
</evidence>
<dbReference type="GO" id="GO:0004812">
    <property type="term" value="F:aminoacyl-tRNA ligase activity"/>
    <property type="evidence" value="ECO:0007669"/>
    <property type="project" value="InterPro"/>
</dbReference>
<gene>
    <name evidence="5" type="ORF">N5580_19005</name>
</gene>
<dbReference type="InterPro" id="IPR051335">
    <property type="entry name" value="Alanyl-tRNA_Editing_Enzymes"/>
</dbReference>
<dbReference type="SUPFAM" id="SSF55186">
    <property type="entry name" value="ThrRS/AlaRS common domain"/>
    <property type="match status" value="1"/>
</dbReference>
<dbReference type="AlphaFoldDB" id="A0AAJ5UC25"/>
<feature type="domain" description="Threonyl/alanyl tRNA synthetase SAD" evidence="4">
    <location>
        <begin position="164"/>
        <end position="202"/>
    </location>
</feature>
<evidence type="ECO:0000313" key="6">
    <source>
        <dbReference type="Proteomes" id="UP001211544"/>
    </source>
</evidence>
<dbReference type="GO" id="GO:0046872">
    <property type="term" value="F:metal ion binding"/>
    <property type="evidence" value="ECO:0007669"/>
    <property type="project" value="UniProtKB-KW"/>
</dbReference>
<proteinExistence type="predicted"/>
<dbReference type="SUPFAM" id="SSF50447">
    <property type="entry name" value="Translation proteins"/>
    <property type="match status" value="1"/>
</dbReference>
<dbReference type="Proteomes" id="UP001211544">
    <property type="component" value="Plasmid pGABEKP28_1"/>
</dbReference>
<sequence>MTEKRYYNSDALETETSVISCTPQGEDRFCVILSATLFHPQGGGQPSDRGTINGVNMLQAVQDGDEVVHFTDGALEIGPAYLRVDADLRAFHSRYHSAGHLIGLAGEKYGWLGIKGNHKPGEGRIVFEPAGALLPVTVDDLTADVAALVKRGDRRAISEAAGKRLVTWGDLKPYACGGTHVLNTAEIGTIRILKIKEKKGQLSVQYELDR</sequence>
<dbReference type="Pfam" id="PF07973">
    <property type="entry name" value="tRNA_SAD"/>
    <property type="match status" value="1"/>
</dbReference>
<keyword evidence="3" id="KW-0862">Zinc</keyword>
<dbReference type="Gene3D" id="2.40.30.130">
    <property type="match status" value="1"/>
</dbReference>
<accession>A0AAJ5UC25</accession>
<dbReference type="Gene3D" id="3.30.980.10">
    <property type="entry name" value="Threonyl-trna Synthetase, Chain A, domain 2"/>
    <property type="match status" value="1"/>
</dbReference>
<keyword evidence="5" id="KW-0614">Plasmid</keyword>
<dbReference type="GO" id="GO:0043039">
    <property type="term" value="P:tRNA aminoacylation"/>
    <property type="evidence" value="ECO:0007669"/>
    <property type="project" value="InterPro"/>
</dbReference>